<dbReference type="GO" id="GO:0016837">
    <property type="term" value="F:carbon-oxygen lyase activity, acting on polysaccharides"/>
    <property type="evidence" value="ECO:0007669"/>
    <property type="project" value="UniProtKB-ARBA"/>
</dbReference>
<keyword evidence="9" id="KW-1185">Reference proteome</keyword>
<feature type="domain" description="Polysaccharide lyase family 8 C-terminal" evidence="6">
    <location>
        <begin position="644"/>
        <end position="706"/>
    </location>
</feature>
<dbReference type="InterPro" id="IPR011071">
    <property type="entry name" value="Lyase_8-like_C"/>
</dbReference>
<dbReference type="GO" id="GO:0005576">
    <property type="term" value="C:extracellular region"/>
    <property type="evidence" value="ECO:0007669"/>
    <property type="project" value="InterPro"/>
</dbReference>
<dbReference type="SUPFAM" id="SSF49863">
    <property type="entry name" value="Hyaluronate lyase-like, C-terminal domain"/>
    <property type="match status" value="1"/>
</dbReference>
<dbReference type="Gene3D" id="2.60.220.10">
    <property type="entry name" value="Polysaccharide lyase family 8-like, C-terminal"/>
    <property type="match status" value="1"/>
</dbReference>
<dbReference type="RefSeq" id="WP_138227049.1">
    <property type="nucleotide sequence ID" value="NZ_CP040396.1"/>
</dbReference>
<dbReference type="PANTHER" id="PTHR38481">
    <property type="entry name" value="HYALURONATE LYASE"/>
    <property type="match status" value="1"/>
</dbReference>
<keyword evidence="3" id="KW-0456">Lyase</keyword>
<dbReference type="GO" id="GO:0005975">
    <property type="term" value="P:carbohydrate metabolic process"/>
    <property type="evidence" value="ECO:0007669"/>
    <property type="project" value="InterPro"/>
</dbReference>
<comment type="similarity">
    <text evidence="1">Belongs to the polysaccharide lyase 8 family.</text>
</comment>
<dbReference type="SUPFAM" id="SSF74650">
    <property type="entry name" value="Galactose mutarotase-like"/>
    <property type="match status" value="1"/>
</dbReference>
<dbReference type="Proteomes" id="UP000300879">
    <property type="component" value="Chromosome"/>
</dbReference>
<organism evidence="8 9">
    <name type="scientific">Paenibacillus algicola</name>
    <dbReference type="NCBI Taxonomy" id="2565926"/>
    <lineage>
        <taxon>Bacteria</taxon>
        <taxon>Bacillati</taxon>
        <taxon>Bacillota</taxon>
        <taxon>Bacilli</taxon>
        <taxon>Bacillales</taxon>
        <taxon>Paenibacillaceae</taxon>
        <taxon>Paenibacillus</taxon>
    </lineage>
</organism>
<gene>
    <name evidence="8" type="ORF">E6C60_3615</name>
</gene>
<dbReference type="InterPro" id="IPR014718">
    <property type="entry name" value="GH-type_carb-bd"/>
</dbReference>
<evidence type="ECO:0000259" key="7">
    <source>
        <dbReference type="Pfam" id="PF08124"/>
    </source>
</evidence>
<dbReference type="PANTHER" id="PTHR38481:SF1">
    <property type="entry name" value="HYALURONATE LYASE"/>
    <property type="match status" value="1"/>
</dbReference>
<keyword evidence="2" id="KW-0732">Signal</keyword>
<feature type="domain" description="Polysaccharide lyase 8 N-terminal alpha-helical" evidence="7">
    <location>
        <begin position="40"/>
        <end position="328"/>
    </location>
</feature>
<dbReference type="InterPro" id="IPR012970">
    <property type="entry name" value="Lyase_8_alpha_N"/>
</dbReference>
<dbReference type="AlphaFoldDB" id="A0A4P8XPW6"/>
<evidence type="ECO:0000256" key="1">
    <source>
        <dbReference type="ARBA" id="ARBA00006699"/>
    </source>
</evidence>
<evidence type="ECO:0000259" key="5">
    <source>
        <dbReference type="Pfam" id="PF02278"/>
    </source>
</evidence>
<dbReference type="EMBL" id="CP040396">
    <property type="protein sequence ID" value="QCT04325.1"/>
    <property type="molecule type" value="Genomic_DNA"/>
</dbReference>
<evidence type="ECO:0000256" key="3">
    <source>
        <dbReference type="ARBA" id="ARBA00023239"/>
    </source>
</evidence>
<dbReference type="InterPro" id="IPR008929">
    <property type="entry name" value="Chondroitin_lyas"/>
</dbReference>
<sequence>MFDMLLERWRFLLVGGAAAESGRSPARGNDGDKQSQGVTRFVQSMTPGHGETLWSDLPKLINAADLHHNYSRLYEMTLALETAGSPLYQDSALEQSILQGLEWMYEHRYNEQVPTYGNWWYWEIGSPLLLVNILCLMKERLTPERMVQYLRPVHRFVPNPMIMRTADLPEPYLSTGANRVWKSRAFLFYSLLHEDAEGIAAARDALSPVFGTVSAGDGFYPDGSFIQHKKFPYTGGYGKSLLKELAELTFVLQGSQWTISKEQADEMAGWVQHSFAPFIFRGLMMEMVRGRELSRQTPGSHANVQAVAVASLQLAKAASPEPAAWLRSQAKQWLLALSEGWGDIGLGPAAASLAQEVLQDESIEPAEEKVFCKVFASMDRAVSRAPGHALGVSMFSERIGSYESINGENLKGWYTAHGMTYLYNSDLRVYADGFWPTVNPHRLPGTTVSTVPRQNGFGLNRPLLGQFAGGVQCGQDSGLVGMELVEPDEFRARKSWFLFGEVYVCLGTVLEGAAGATETIVDNRMLNQEGSNVLLIDGQEGVKESGDTLASSPAWMHLSGSVPGADVGYVFPDAGLLQVLREARSGSWRELDNKGSAELVTRHYLTAWFEHDATAKDEGYAYMLLPGASPQETARYAAEPGIHILACTREVHAAAEPGQGRLAAFFWEDGVKSAGPITCDRRASVMVKESEERIEVCVADPTHAEEGTIELELAIPAGREVIACSEWIAVTQLQPTVKLTFQRKGAKGATQCVVFSKIEAS</sequence>
<evidence type="ECO:0000256" key="4">
    <source>
        <dbReference type="PIRSR" id="PIRSR638970-1"/>
    </source>
</evidence>
<feature type="active site" evidence="4">
    <location>
        <position position="237"/>
    </location>
</feature>
<evidence type="ECO:0000259" key="6">
    <source>
        <dbReference type="Pfam" id="PF02884"/>
    </source>
</evidence>
<dbReference type="Pfam" id="PF02884">
    <property type="entry name" value="Lyase_8_C"/>
    <property type="match status" value="1"/>
</dbReference>
<dbReference type="Pfam" id="PF08124">
    <property type="entry name" value="Lyase_8_N"/>
    <property type="match status" value="1"/>
</dbReference>
<reference evidence="8 9" key="1">
    <citation type="submission" date="2019-05" db="EMBL/GenBank/DDBJ databases">
        <authorList>
            <person name="Chen C."/>
        </authorList>
    </citation>
    <scope>NUCLEOTIDE SEQUENCE [LARGE SCALE GENOMIC DNA]</scope>
    <source>
        <strain evidence="8 9">HB172198</strain>
    </source>
</reference>
<dbReference type="InterPro" id="IPR038970">
    <property type="entry name" value="Lyase_8"/>
</dbReference>
<evidence type="ECO:0000256" key="2">
    <source>
        <dbReference type="ARBA" id="ARBA00022729"/>
    </source>
</evidence>
<dbReference type="CDD" id="cd01083">
    <property type="entry name" value="GAG_Lyase"/>
    <property type="match status" value="1"/>
</dbReference>
<dbReference type="Gene3D" id="1.50.10.100">
    <property type="entry name" value="Chondroitin AC/alginate lyase"/>
    <property type="match status" value="1"/>
</dbReference>
<dbReference type="InterPro" id="IPR004103">
    <property type="entry name" value="Lyase_8_C"/>
</dbReference>
<dbReference type="Gene3D" id="2.70.98.10">
    <property type="match status" value="1"/>
</dbReference>
<dbReference type="GO" id="GO:0030246">
    <property type="term" value="F:carbohydrate binding"/>
    <property type="evidence" value="ECO:0007669"/>
    <property type="project" value="InterPro"/>
</dbReference>
<dbReference type="Pfam" id="PF02278">
    <property type="entry name" value="Lyase_8"/>
    <property type="match status" value="1"/>
</dbReference>
<dbReference type="OrthoDB" id="6636047at2"/>
<dbReference type="SUPFAM" id="SSF48230">
    <property type="entry name" value="Chondroitin AC/alginate lyase"/>
    <property type="match status" value="1"/>
</dbReference>
<accession>A0A4P8XPW6</accession>
<dbReference type="InterPro" id="IPR003159">
    <property type="entry name" value="Lyase_8_central_dom"/>
</dbReference>
<name>A0A4P8XPW6_9BACL</name>
<dbReference type="KEGG" id="palo:E6C60_3615"/>
<dbReference type="InterPro" id="IPR011013">
    <property type="entry name" value="Gal_mutarotase_sf_dom"/>
</dbReference>
<feature type="domain" description="Polysaccharide lyase family 8 central" evidence="5">
    <location>
        <begin position="373"/>
        <end position="629"/>
    </location>
</feature>
<feature type="active site" evidence="4">
    <location>
        <position position="291"/>
    </location>
</feature>
<proteinExistence type="inferred from homology"/>
<evidence type="ECO:0000313" key="8">
    <source>
        <dbReference type="EMBL" id="QCT04325.1"/>
    </source>
</evidence>
<feature type="active site" evidence="4">
    <location>
        <position position="228"/>
    </location>
</feature>
<evidence type="ECO:0000313" key="9">
    <source>
        <dbReference type="Proteomes" id="UP000300879"/>
    </source>
</evidence>
<protein>
    <submittedName>
        <fullName evidence="8">XalA</fullName>
    </submittedName>
</protein>